<dbReference type="PROSITE" id="PS01144">
    <property type="entry name" value="RIBOSOMAL_L31E"/>
    <property type="match status" value="1"/>
</dbReference>
<sequence>MSEAKPVEERIYTVPLGRAWTAPKYRRAEKALSVLRAFVERHMKPASIVIDPRVNEAVWKRGIQKPPRRIRVRLSRDEDGAVTVALAEEAGS</sequence>
<proteinExistence type="inferred from homology"/>
<dbReference type="EMBL" id="LFWZ01000007">
    <property type="protein sequence ID" value="KON31319.1"/>
    <property type="molecule type" value="Genomic_DNA"/>
</dbReference>
<dbReference type="Pfam" id="PF01198">
    <property type="entry name" value="Ribosomal_L31e"/>
    <property type="match status" value="1"/>
</dbReference>
<name>A0A0M0BS90_9ARCH</name>
<dbReference type="Proteomes" id="UP000037210">
    <property type="component" value="Unassembled WGS sequence"/>
</dbReference>
<evidence type="ECO:0000313" key="7">
    <source>
        <dbReference type="Proteomes" id="UP000037210"/>
    </source>
</evidence>
<evidence type="ECO:0000256" key="2">
    <source>
        <dbReference type="ARBA" id="ARBA00022980"/>
    </source>
</evidence>
<dbReference type="InterPro" id="IPR020052">
    <property type="entry name" value="Ribosomal_eL31_CS"/>
</dbReference>
<dbReference type="GO" id="GO:0022625">
    <property type="term" value="C:cytosolic large ribosomal subunit"/>
    <property type="evidence" value="ECO:0007669"/>
    <property type="project" value="TreeGrafter"/>
</dbReference>
<dbReference type="GO" id="GO:0003735">
    <property type="term" value="F:structural constituent of ribosome"/>
    <property type="evidence" value="ECO:0007669"/>
    <property type="project" value="InterPro"/>
</dbReference>
<organism evidence="6 7">
    <name type="scientific">miscellaneous Crenarchaeota group-15 archaeon DG-45</name>
    <dbReference type="NCBI Taxonomy" id="1685127"/>
    <lineage>
        <taxon>Archaea</taxon>
        <taxon>Candidatus Bathyarchaeota</taxon>
        <taxon>MCG-15</taxon>
    </lineage>
</organism>
<dbReference type="PANTHER" id="PTHR10956:SF0">
    <property type="entry name" value="60S RIBOSOMAL PROTEIN L31"/>
    <property type="match status" value="1"/>
</dbReference>
<accession>A0A0M0BS90</accession>
<dbReference type="GO" id="GO:0002181">
    <property type="term" value="P:cytoplasmic translation"/>
    <property type="evidence" value="ECO:0007669"/>
    <property type="project" value="TreeGrafter"/>
</dbReference>
<evidence type="ECO:0000256" key="5">
    <source>
        <dbReference type="HAMAP-Rule" id="MF_00410"/>
    </source>
</evidence>
<dbReference type="AlphaFoldDB" id="A0A0M0BS90"/>
<dbReference type="SUPFAM" id="SSF54575">
    <property type="entry name" value="Ribosomal protein L31e"/>
    <property type="match status" value="1"/>
</dbReference>
<protein>
    <recommendedName>
        <fullName evidence="4 5">Large ribosomal subunit protein eL31</fullName>
    </recommendedName>
</protein>
<reference evidence="6 7" key="1">
    <citation type="submission" date="2015-06" db="EMBL/GenBank/DDBJ databases">
        <title>New insights into the roles of widespread benthic archaea in carbon and nitrogen cycling.</title>
        <authorList>
            <person name="Lazar C.S."/>
            <person name="Baker B.J."/>
            <person name="Seitz K.W."/>
            <person name="Hyde A.S."/>
            <person name="Dick G.J."/>
            <person name="Hinrichs K.-U."/>
            <person name="Teske A.P."/>
        </authorList>
    </citation>
    <scope>NUCLEOTIDE SEQUENCE [LARGE SCALE GENOMIC DNA]</scope>
    <source>
        <strain evidence="6">DG-45</strain>
    </source>
</reference>
<dbReference type="HAMAP" id="MF_00410">
    <property type="entry name" value="Ribosomal_eL31"/>
    <property type="match status" value="1"/>
</dbReference>
<dbReference type="SMART" id="SM01380">
    <property type="entry name" value="Ribosomal_L31e"/>
    <property type="match status" value="1"/>
</dbReference>
<dbReference type="PANTHER" id="PTHR10956">
    <property type="entry name" value="60S RIBOSOMAL PROTEIN L31"/>
    <property type="match status" value="1"/>
</dbReference>
<dbReference type="InterPro" id="IPR023621">
    <property type="entry name" value="Ribosomal_eL31_dom_sf"/>
</dbReference>
<comment type="caution">
    <text evidence="6">The sequence shown here is derived from an EMBL/GenBank/DDBJ whole genome shotgun (WGS) entry which is preliminary data.</text>
</comment>
<evidence type="ECO:0000313" key="6">
    <source>
        <dbReference type="EMBL" id="KON31319.1"/>
    </source>
</evidence>
<comment type="similarity">
    <text evidence="1 5">Belongs to the eukaryotic ribosomal protein eL31 family.</text>
</comment>
<dbReference type="NCBIfam" id="NF002258">
    <property type="entry name" value="PRK01192.1-1"/>
    <property type="match status" value="1"/>
</dbReference>
<evidence type="ECO:0000256" key="3">
    <source>
        <dbReference type="ARBA" id="ARBA00023274"/>
    </source>
</evidence>
<dbReference type="CDD" id="cd00463">
    <property type="entry name" value="Ribosomal_L31e"/>
    <property type="match status" value="1"/>
</dbReference>
<keyword evidence="3 5" id="KW-0687">Ribonucleoprotein</keyword>
<evidence type="ECO:0000256" key="1">
    <source>
        <dbReference type="ARBA" id="ARBA00010808"/>
    </source>
</evidence>
<dbReference type="Gene3D" id="3.10.440.10">
    <property type="match status" value="1"/>
</dbReference>
<keyword evidence="2 5" id="KW-0689">Ribosomal protein</keyword>
<dbReference type="InterPro" id="IPR000054">
    <property type="entry name" value="Ribosomal_eL31"/>
</dbReference>
<gene>
    <name evidence="5" type="primary">rpl31e</name>
    <name evidence="6" type="ORF">AC482_01100</name>
</gene>
<evidence type="ECO:0000256" key="4">
    <source>
        <dbReference type="ARBA" id="ARBA00035230"/>
    </source>
</evidence>